<dbReference type="Ensembl" id="ENSMMOT00000024502.1">
    <property type="protein sequence ID" value="ENSMMOP00000024100.1"/>
    <property type="gene ID" value="ENSMMOG00000018342.1"/>
</dbReference>
<dbReference type="InterPro" id="IPR000210">
    <property type="entry name" value="BTB/POZ_dom"/>
</dbReference>
<reference evidence="4" key="2">
    <citation type="submission" date="2025-09" db="UniProtKB">
        <authorList>
            <consortium name="Ensembl"/>
        </authorList>
    </citation>
    <scope>IDENTIFICATION</scope>
</reference>
<dbReference type="Pfam" id="PF07707">
    <property type="entry name" value="BACK"/>
    <property type="match status" value="1"/>
</dbReference>
<dbReference type="SMART" id="SM00875">
    <property type="entry name" value="BACK"/>
    <property type="match status" value="1"/>
</dbReference>
<dbReference type="SMART" id="SM00225">
    <property type="entry name" value="BTB"/>
    <property type="match status" value="1"/>
</dbReference>
<dbReference type="Gene3D" id="2.120.10.80">
    <property type="entry name" value="Kelch-type beta propeller"/>
    <property type="match status" value="1"/>
</dbReference>
<dbReference type="PRINTS" id="PR00501">
    <property type="entry name" value="KELCHREPEAT"/>
</dbReference>
<dbReference type="PROSITE" id="PS50097">
    <property type="entry name" value="BTB"/>
    <property type="match status" value="1"/>
</dbReference>
<evidence type="ECO:0000256" key="1">
    <source>
        <dbReference type="ARBA" id="ARBA00022441"/>
    </source>
</evidence>
<evidence type="ECO:0000256" key="2">
    <source>
        <dbReference type="ARBA" id="ARBA00022737"/>
    </source>
</evidence>
<keyword evidence="2" id="KW-0677">Repeat</keyword>
<dbReference type="AlphaFoldDB" id="A0A3Q3X793"/>
<dbReference type="CDD" id="cd18450">
    <property type="entry name" value="BACK_KLHL10"/>
    <property type="match status" value="1"/>
</dbReference>
<dbReference type="Pfam" id="PF01344">
    <property type="entry name" value="Kelch_1"/>
    <property type="match status" value="3"/>
</dbReference>
<proteinExistence type="predicted"/>
<dbReference type="STRING" id="94237.ENSMMOP00000024100"/>
<organism evidence="4 5">
    <name type="scientific">Mola mola</name>
    <name type="common">Ocean sunfish</name>
    <name type="synonym">Tetraodon mola</name>
    <dbReference type="NCBI Taxonomy" id="94237"/>
    <lineage>
        <taxon>Eukaryota</taxon>
        <taxon>Metazoa</taxon>
        <taxon>Chordata</taxon>
        <taxon>Craniata</taxon>
        <taxon>Vertebrata</taxon>
        <taxon>Euteleostomi</taxon>
        <taxon>Actinopterygii</taxon>
        <taxon>Neopterygii</taxon>
        <taxon>Teleostei</taxon>
        <taxon>Neoteleostei</taxon>
        <taxon>Acanthomorphata</taxon>
        <taxon>Eupercaria</taxon>
        <taxon>Tetraodontiformes</taxon>
        <taxon>Molidae</taxon>
        <taxon>Mola</taxon>
    </lineage>
</organism>
<dbReference type="Pfam" id="PF00651">
    <property type="entry name" value="BTB"/>
    <property type="match status" value="1"/>
</dbReference>
<feature type="domain" description="BTB" evidence="3">
    <location>
        <begin position="45"/>
        <end position="111"/>
    </location>
</feature>
<dbReference type="FunFam" id="1.25.40.420:FF:000001">
    <property type="entry name" value="Kelch-like family member 12"/>
    <property type="match status" value="1"/>
</dbReference>
<name>A0A3Q3X793_MOLML</name>
<protein>
    <recommendedName>
        <fullName evidence="3">BTB domain-containing protein</fullName>
    </recommendedName>
</protein>
<dbReference type="OMA" id="HANTWAD"/>
<dbReference type="InterPro" id="IPR015915">
    <property type="entry name" value="Kelch-typ_b-propeller"/>
</dbReference>
<evidence type="ECO:0000259" key="3">
    <source>
        <dbReference type="PROSITE" id="PS50097"/>
    </source>
</evidence>
<dbReference type="InterPro" id="IPR011333">
    <property type="entry name" value="SKP1/BTB/POZ_sf"/>
</dbReference>
<keyword evidence="1" id="KW-0880">Kelch repeat</keyword>
<evidence type="ECO:0000313" key="4">
    <source>
        <dbReference type="Ensembl" id="ENSMMOP00000024100.1"/>
    </source>
</evidence>
<dbReference type="PANTHER" id="PTHR24412:SF172">
    <property type="entry name" value="KELCH-LIKE PROTEIN 10"/>
    <property type="match status" value="1"/>
</dbReference>
<accession>A0A3Q3X793</accession>
<dbReference type="InterPro" id="IPR006652">
    <property type="entry name" value="Kelch_1"/>
</dbReference>
<dbReference type="InterPro" id="IPR011705">
    <property type="entry name" value="BACK"/>
</dbReference>
<dbReference type="SMART" id="SM00612">
    <property type="entry name" value="Kelch"/>
    <property type="match status" value="6"/>
</dbReference>
<evidence type="ECO:0000313" key="5">
    <source>
        <dbReference type="Proteomes" id="UP000261620"/>
    </source>
</evidence>
<dbReference type="PIRSF" id="PIRSF037037">
    <property type="entry name" value="Kelch-like_protein_gigaxonin"/>
    <property type="match status" value="1"/>
</dbReference>
<dbReference type="InterPro" id="IPR017096">
    <property type="entry name" value="BTB-kelch_protein"/>
</dbReference>
<dbReference type="SUPFAM" id="SSF54695">
    <property type="entry name" value="POZ domain"/>
    <property type="match status" value="1"/>
</dbReference>
<dbReference type="Proteomes" id="UP000261620">
    <property type="component" value="Unplaced"/>
</dbReference>
<dbReference type="Pfam" id="PF24681">
    <property type="entry name" value="Kelch_KLHDC2_KLHL20_DRC7"/>
    <property type="match status" value="1"/>
</dbReference>
<dbReference type="Gene3D" id="1.25.40.420">
    <property type="match status" value="1"/>
</dbReference>
<keyword evidence="5" id="KW-1185">Reference proteome</keyword>
<dbReference type="PANTHER" id="PTHR24412">
    <property type="entry name" value="KELCH PROTEIN"/>
    <property type="match status" value="1"/>
</dbReference>
<dbReference type="Gene3D" id="3.30.710.10">
    <property type="entry name" value="Potassium Channel Kv1.1, Chain A"/>
    <property type="match status" value="1"/>
</dbReference>
<dbReference type="SUPFAM" id="SSF117281">
    <property type="entry name" value="Kelch motif"/>
    <property type="match status" value="1"/>
</dbReference>
<sequence>MLRLSRQPNNRHQRFSAFKNKINMSAKHTPPEAEYTRLLLEGHFTDAVIKCEDVEFKIHKIILCNCSLYFRSLFTALSSTGTKVFEISGLSPDIMRLIIECVYTGTVSVTGNNARDLLLAAHRLSVTSVAEVCCDFLGKQLCPDNCIGIYQLTKTCSCPLLQHKAYQFILDNFEEVVSSKEFQQLSVQDFCDILESDELKIREESTVFEAVHQWIAHEPDRRKEDLVLLLSKVRLALISSEYMSMKVVTSELVKSNDECWQMVADALKIKAWINTNNPPLSGVCNPVARPRLPKAILLAFGGCSGRYATNSIEAYDVQCDRWIKVKDHLKHPLCYHGIAFIDGCVYCFGGYDQMEHSNSVHRLDLSTRTWHEAAPMYFRRCYVSVTVLNGYIYALGGFDGYNQHRTAERYRPETNQWSLIEPMNEQRSDASCTVLHNKVYICGGFNGQECLQTCEFYSPETNQWTVITPMSIQRSGVGVIAYENHVFAVGGFNGRERLGSVEAYNPTTNTWHAVPPMLTPRSNFGIEIIDGQLFVVGGFSGLCSICDVEFYDFYTNEWCEAHNMKTFRSAMGCCMVSGLPNMVEYTVPRDTLPLLQLKNGQMMAGDS</sequence>
<reference evidence="4" key="1">
    <citation type="submission" date="2025-08" db="UniProtKB">
        <authorList>
            <consortium name="Ensembl"/>
        </authorList>
    </citation>
    <scope>IDENTIFICATION</scope>
</reference>